<accession>A0A183SPC2</accession>
<evidence type="ECO:0000259" key="7">
    <source>
        <dbReference type="Pfam" id="PF11904"/>
    </source>
</evidence>
<dbReference type="STRING" id="70667.A0A183SPC2"/>
<evidence type="ECO:0000313" key="8">
    <source>
        <dbReference type="EMBL" id="VDL92455.1"/>
    </source>
</evidence>
<dbReference type="Proteomes" id="UP000275846">
    <property type="component" value="Unassembled WGS sequence"/>
</dbReference>
<evidence type="ECO:0000313" key="9">
    <source>
        <dbReference type="Proteomes" id="UP000275846"/>
    </source>
</evidence>
<gene>
    <name evidence="8" type="ORF">SSLN_LOCUS6070</name>
</gene>
<dbReference type="InterPro" id="IPR021832">
    <property type="entry name" value="ANKRD13"/>
</dbReference>
<reference evidence="8 9" key="2">
    <citation type="submission" date="2018-11" db="EMBL/GenBank/DDBJ databases">
        <authorList>
            <consortium name="Pathogen Informatics"/>
        </authorList>
    </citation>
    <scope>NUCLEOTIDE SEQUENCE [LARGE SCALE GENOMIC DNA]</scope>
    <source>
        <strain evidence="8 9">NST_G2</strain>
    </source>
</reference>
<dbReference type="AlphaFoldDB" id="A0A183SPC2"/>
<protein>
    <submittedName>
        <fullName evidence="10">Hydin_ADK domain-containing protein</fullName>
    </submittedName>
</protein>
<organism evidence="10">
    <name type="scientific">Schistocephalus solidus</name>
    <name type="common">Tapeworm</name>
    <dbReference type="NCBI Taxonomy" id="70667"/>
    <lineage>
        <taxon>Eukaryota</taxon>
        <taxon>Metazoa</taxon>
        <taxon>Spiralia</taxon>
        <taxon>Lophotrochozoa</taxon>
        <taxon>Platyhelminthes</taxon>
        <taxon>Cestoda</taxon>
        <taxon>Eucestoda</taxon>
        <taxon>Diphyllobothriidea</taxon>
        <taxon>Diphyllobothriidae</taxon>
        <taxon>Schistocephalus</taxon>
    </lineage>
</organism>
<keyword evidence="5" id="KW-0175">Coiled coil</keyword>
<feature type="coiled-coil region" evidence="5">
    <location>
        <begin position="447"/>
        <end position="477"/>
    </location>
</feature>
<keyword evidence="9" id="KW-1185">Reference proteome</keyword>
<dbReference type="SMART" id="SM00726">
    <property type="entry name" value="UIM"/>
    <property type="match status" value="2"/>
</dbReference>
<feature type="region of interest" description="Disordered" evidence="6">
    <location>
        <begin position="27"/>
        <end position="63"/>
    </location>
</feature>
<proteinExistence type="predicted"/>
<dbReference type="EMBL" id="UYSU01033529">
    <property type="protein sequence ID" value="VDL92455.1"/>
    <property type="molecule type" value="Genomic_DNA"/>
</dbReference>
<dbReference type="Pfam" id="PF11904">
    <property type="entry name" value="ANKRD13_C"/>
    <property type="match status" value="1"/>
</dbReference>
<dbReference type="GO" id="GO:0005737">
    <property type="term" value="C:cytoplasm"/>
    <property type="evidence" value="ECO:0007669"/>
    <property type="project" value="TreeGrafter"/>
</dbReference>
<feature type="compositionally biased region" description="Basic and acidic residues" evidence="6">
    <location>
        <begin position="27"/>
        <end position="36"/>
    </location>
</feature>
<evidence type="ECO:0000256" key="5">
    <source>
        <dbReference type="SAM" id="Coils"/>
    </source>
</evidence>
<dbReference type="InterPro" id="IPR003903">
    <property type="entry name" value="UIM_dom"/>
</dbReference>
<comment type="subcellular location">
    <subcellularLocation>
        <location evidence="1">Cell membrane</location>
    </subcellularLocation>
</comment>
<evidence type="ECO:0000256" key="1">
    <source>
        <dbReference type="ARBA" id="ARBA00004236"/>
    </source>
</evidence>
<dbReference type="PANTHER" id="PTHR12447">
    <property type="entry name" value="ANKYRIN REPEAT DOMAIN-CONTAINING PROTEIN 13"/>
    <property type="match status" value="1"/>
</dbReference>
<evidence type="ECO:0000256" key="6">
    <source>
        <dbReference type="SAM" id="MobiDB-lite"/>
    </source>
</evidence>
<evidence type="ECO:0000256" key="2">
    <source>
        <dbReference type="ARBA" id="ARBA00022475"/>
    </source>
</evidence>
<name>A0A183SPC2_SCHSO</name>
<evidence type="ECO:0000256" key="3">
    <source>
        <dbReference type="ARBA" id="ARBA00022737"/>
    </source>
</evidence>
<keyword evidence="2" id="KW-1003">Cell membrane</keyword>
<feature type="domain" description="Ankyrin repeat" evidence="7">
    <location>
        <begin position="3"/>
        <end position="306"/>
    </location>
</feature>
<keyword evidence="3" id="KW-0677">Repeat</keyword>
<evidence type="ECO:0000256" key="4">
    <source>
        <dbReference type="ARBA" id="ARBA00023136"/>
    </source>
</evidence>
<dbReference type="OrthoDB" id="1585644at2759"/>
<keyword evidence="4" id="KW-0472">Membrane</keyword>
<dbReference type="InterPro" id="IPR055285">
    <property type="entry name" value="ANKRD13_C"/>
</dbReference>
<dbReference type="PANTHER" id="PTHR12447:SF31">
    <property type="entry name" value="LD31969P"/>
    <property type="match status" value="1"/>
</dbReference>
<reference evidence="10" key="1">
    <citation type="submission" date="2016-06" db="UniProtKB">
        <authorList>
            <consortium name="WormBaseParasite"/>
        </authorList>
    </citation>
    <scope>IDENTIFICATION</scope>
</reference>
<evidence type="ECO:0000313" key="10">
    <source>
        <dbReference type="WBParaSite" id="SSLN_0000626501-mRNA-1"/>
    </source>
</evidence>
<dbReference type="WBParaSite" id="SSLN_0000626501-mRNA-1">
    <property type="protein sequence ID" value="SSLN_0000626501-mRNA-1"/>
    <property type="gene ID" value="SSLN_0000626501"/>
</dbReference>
<feature type="compositionally biased region" description="Polar residues" evidence="6">
    <location>
        <begin position="42"/>
        <end position="53"/>
    </location>
</feature>
<sequence length="482" mass="53452">VCSAANVQIVTLRRTEHLTEDDLRALQESHSAEGESRVSAMPGSTNPLTNLLNASEHEPTKTTTTTIVTNTRQRRLKMGMGVMTNLASNPYLHLPQNDTTEPDCTHPHKLFNVEEEAASYNPSNISIEEYFSQDANVKPKREIGRPKVMTAKLKTYKAHLYLCEEYPVSLRDQVLPIVELMAEYNPYFFKLQEFLTKQLPSGFPMKIEIPLYHILNACVTFGNLYAADAPAYGVICLSGGKQSKEASQAKLAVATQKSVEGNDKNVASEPLLAASHNSSASSNSVGAKQPPSCVVEDCVFDIGRGYLLIEENSPGHFGTIDEEEQMVQMAVQRSLQEYGGADHLIQRQYSLKPSFRQALLVIAPGTFIFLFLCPLPPLALPLSYLSAVHQVAVDSSRVISASLCVKRGVIEARPGECVDPEEAMMQTAIEQSFKEGSGLSDMEQEYLKALEISRVEVEEEEQRRRQEAEELDRILKLSLVEK</sequence>
<dbReference type="GO" id="GO:0005886">
    <property type="term" value="C:plasma membrane"/>
    <property type="evidence" value="ECO:0007669"/>
    <property type="project" value="UniProtKB-SubCell"/>
</dbReference>